<dbReference type="Pfam" id="PF13746">
    <property type="entry name" value="Fer4_18"/>
    <property type="match status" value="1"/>
</dbReference>
<proteinExistence type="predicted"/>
<feature type="transmembrane region" description="Helical" evidence="7">
    <location>
        <begin position="159"/>
        <end position="176"/>
    </location>
</feature>
<keyword evidence="7" id="KW-0472">Membrane</keyword>
<dbReference type="InterPro" id="IPR017900">
    <property type="entry name" value="4Fe4S_Fe_S_CS"/>
</dbReference>
<dbReference type="InterPro" id="IPR017896">
    <property type="entry name" value="4Fe4S_Fe-S-bd"/>
</dbReference>
<keyword evidence="7" id="KW-1133">Transmembrane helix</keyword>
<accession>A0A1J5QHA3</accession>
<dbReference type="NCBIfam" id="TIGR02745">
    <property type="entry name" value="ccoG_rdxA_fixG"/>
    <property type="match status" value="1"/>
</dbReference>
<keyword evidence="5" id="KW-0408">Iron</keyword>
<keyword evidence="2" id="KW-0004">4Fe-4S</keyword>
<dbReference type="GO" id="GO:0046872">
    <property type="term" value="F:metal ion binding"/>
    <property type="evidence" value="ECO:0007669"/>
    <property type="project" value="UniProtKB-KW"/>
</dbReference>
<dbReference type="PROSITE" id="PS00198">
    <property type="entry name" value="4FE4S_FER_1"/>
    <property type="match status" value="1"/>
</dbReference>
<evidence type="ECO:0000256" key="5">
    <source>
        <dbReference type="ARBA" id="ARBA00023004"/>
    </source>
</evidence>
<gene>
    <name evidence="9" type="ORF">GALL_353760</name>
</gene>
<evidence type="ECO:0000313" key="9">
    <source>
        <dbReference type="EMBL" id="OIQ82832.1"/>
    </source>
</evidence>
<feature type="transmembrane region" description="Helical" evidence="7">
    <location>
        <begin position="340"/>
        <end position="360"/>
    </location>
</feature>
<feature type="transmembrane region" description="Helical" evidence="7">
    <location>
        <begin position="34"/>
        <end position="53"/>
    </location>
</feature>
<dbReference type="Pfam" id="PF12801">
    <property type="entry name" value="Fer4_5"/>
    <property type="match status" value="1"/>
</dbReference>
<feature type="transmembrane region" description="Helical" evidence="7">
    <location>
        <begin position="73"/>
        <end position="100"/>
    </location>
</feature>
<dbReference type="Gene3D" id="2.60.40.10">
    <property type="entry name" value="Immunoglobulins"/>
    <property type="match status" value="1"/>
</dbReference>
<evidence type="ECO:0000256" key="1">
    <source>
        <dbReference type="ARBA" id="ARBA00022448"/>
    </source>
</evidence>
<evidence type="ECO:0000256" key="3">
    <source>
        <dbReference type="ARBA" id="ARBA00022723"/>
    </source>
</evidence>
<organism evidence="9">
    <name type="scientific">mine drainage metagenome</name>
    <dbReference type="NCBI Taxonomy" id="410659"/>
    <lineage>
        <taxon>unclassified sequences</taxon>
        <taxon>metagenomes</taxon>
        <taxon>ecological metagenomes</taxon>
    </lineage>
</organism>
<sequence>MNVPEGPSNNDFQATEEILYEARKKIYARSVDGYFAKMRWAMVWFTQIIFYGLPWLRWDGRQAMLLDLTTRKFYFFGLILWPQDVIFLALLLIISAYGLFLFTAIAGRLFCGYACPQTVYSEIFMWIESKVEGDRLARIRLDSQPMNARKFARKALKQAIWIAVALWTGFTFVGYFTAIHDLAGAVVTLSLSGWETFWILFYGFATYGNAGFMREQVCKYMCPYARFQSVMFDRDTLIVSYDEARGEPRGKHKRGVDPRSQGKGDCIDCSICVQVCPTGIDIRDGLQYMCIGCGACADACDQVMDKMGTSRGLIRYSSENAMENGWTKSQQWGHLVRPRVIIYSLILLVMVGIFVGGLAMRKPLKVNVMRDRRVLAREVGEGFLENVYQVQLMNASDTPRRISFSASGLPGLRIERPTDPVDLAASTNLLRSLEVEVPDNTKSGIYKIQIEARTEGAQPIVVDTATTFIVP</sequence>
<dbReference type="EMBL" id="MLJW01000762">
    <property type="protein sequence ID" value="OIQ82832.1"/>
    <property type="molecule type" value="Genomic_DNA"/>
</dbReference>
<evidence type="ECO:0000256" key="6">
    <source>
        <dbReference type="ARBA" id="ARBA00023014"/>
    </source>
</evidence>
<dbReference type="InterPro" id="IPR014116">
    <property type="entry name" value="Cyt_c_oxidase_cbb3_FixG"/>
</dbReference>
<evidence type="ECO:0000256" key="4">
    <source>
        <dbReference type="ARBA" id="ARBA00022982"/>
    </source>
</evidence>
<dbReference type="GO" id="GO:0005886">
    <property type="term" value="C:plasma membrane"/>
    <property type="evidence" value="ECO:0007669"/>
    <property type="project" value="TreeGrafter"/>
</dbReference>
<dbReference type="PANTHER" id="PTHR30176:SF3">
    <property type="entry name" value="FERREDOXIN-TYPE PROTEIN NAPH"/>
    <property type="match status" value="1"/>
</dbReference>
<protein>
    <submittedName>
        <fullName evidence="9">Ubp3 associated protein Bre5</fullName>
    </submittedName>
</protein>
<dbReference type="InterPro" id="IPR013783">
    <property type="entry name" value="Ig-like_fold"/>
</dbReference>
<keyword evidence="4" id="KW-0249">Electron transport</keyword>
<name>A0A1J5QHA3_9ZZZZ</name>
<dbReference type="SUPFAM" id="SSF54862">
    <property type="entry name" value="4Fe-4S ferredoxins"/>
    <property type="match status" value="1"/>
</dbReference>
<keyword evidence="7" id="KW-0812">Transmembrane</keyword>
<dbReference type="InterPro" id="IPR032879">
    <property type="entry name" value="FixG_C"/>
</dbReference>
<evidence type="ECO:0000256" key="7">
    <source>
        <dbReference type="SAM" id="Phobius"/>
    </source>
</evidence>
<evidence type="ECO:0000256" key="2">
    <source>
        <dbReference type="ARBA" id="ARBA00022485"/>
    </source>
</evidence>
<evidence type="ECO:0000259" key="8">
    <source>
        <dbReference type="PROSITE" id="PS51379"/>
    </source>
</evidence>
<keyword evidence="6" id="KW-0411">Iron-sulfur</keyword>
<dbReference type="PROSITE" id="PS51379">
    <property type="entry name" value="4FE4S_FER_2"/>
    <property type="match status" value="1"/>
</dbReference>
<comment type="caution">
    <text evidence="9">The sequence shown here is derived from an EMBL/GenBank/DDBJ whole genome shotgun (WGS) entry which is preliminary data.</text>
</comment>
<keyword evidence="1" id="KW-0813">Transport</keyword>
<dbReference type="InterPro" id="IPR051684">
    <property type="entry name" value="Electron_Trans/Redox"/>
</dbReference>
<keyword evidence="3" id="KW-0479">Metal-binding</keyword>
<dbReference type="Pfam" id="PF11614">
    <property type="entry name" value="FixG_C"/>
    <property type="match status" value="1"/>
</dbReference>
<reference evidence="9" key="1">
    <citation type="submission" date="2016-10" db="EMBL/GenBank/DDBJ databases">
        <title>Sequence of Gallionella enrichment culture.</title>
        <authorList>
            <person name="Poehlein A."/>
            <person name="Muehling M."/>
            <person name="Daniel R."/>
        </authorList>
    </citation>
    <scope>NUCLEOTIDE SEQUENCE</scope>
</reference>
<dbReference type="AlphaFoldDB" id="A0A1J5QHA3"/>
<dbReference type="PANTHER" id="PTHR30176">
    <property type="entry name" value="FERREDOXIN-TYPE PROTEIN NAPH"/>
    <property type="match status" value="1"/>
</dbReference>
<dbReference type="GO" id="GO:0051539">
    <property type="term" value="F:4 iron, 4 sulfur cluster binding"/>
    <property type="evidence" value="ECO:0007669"/>
    <property type="project" value="UniProtKB-KW"/>
</dbReference>
<feature type="domain" description="4Fe-4S ferredoxin-type" evidence="8">
    <location>
        <begin position="256"/>
        <end position="285"/>
    </location>
</feature>